<dbReference type="SUPFAM" id="SSF50993">
    <property type="entry name" value="Peptidase/esterase 'gauge' domain"/>
    <property type="match status" value="1"/>
</dbReference>
<dbReference type="Gene3D" id="2.60.40.10">
    <property type="entry name" value="Immunoglobulins"/>
    <property type="match status" value="1"/>
</dbReference>
<accession>A0A919NA75</accession>
<dbReference type="InterPro" id="IPR011659">
    <property type="entry name" value="WD40"/>
</dbReference>
<dbReference type="GO" id="GO:0005975">
    <property type="term" value="P:carbohydrate metabolic process"/>
    <property type="evidence" value="ECO:0007669"/>
    <property type="project" value="UniProtKB-ARBA"/>
</dbReference>
<feature type="compositionally biased region" description="Low complexity" evidence="2">
    <location>
        <begin position="761"/>
        <end position="771"/>
    </location>
</feature>
<dbReference type="InterPro" id="IPR011042">
    <property type="entry name" value="6-blade_b-propeller_TolB-like"/>
</dbReference>
<evidence type="ECO:0000256" key="1">
    <source>
        <dbReference type="ARBA" id="ARBA00009820"/>
    </source>
</evidence>
<dbReference type="Pfam" id="PF01345">
    <property type="entry name" value="DUF11"/>
    <property type="match status" value="2"/>
</dbReference>
<proteinExistence type="inferred from homology"/>
<dbReference type="InterPro" id="IPR013783">
    <property type="entry name" value="Ig-like_fold"/>
</dbReference>
<dbReference type="Pfam" id="PF07676">
    <property type="entry name" value="PD40"/>
    <property type="match status" value="6"/>
</dbReference>
<evidence type="ECO:0000313" key="6">
    <source>
        <dbReference type="Proteomes" id="UP000629619"/>
    </source>
</evidence>
<comment type="caution">
    <text evidence="5">The sequence shown here is derived from an EMBL/GenBank/DDBJ whole genome shotgun (WGS) entry which is preliminary data.</text>
</comment>
<dbReference type="AlphaFoldDB" id="A0A919NA75"/>
<gene>
    <name evidence="5" type="ORF">Asi03nite_47410</name>
</gene>
<evidence type="ECO:0000313" key="5">
    <source>
        <dbReference type="EMBL" id="GIF07203.1"/>
    </source>
</evidence>
<feature type="compositionally biased region" description="Pro residues" evidence="2">
    <location>
        <begin position="772"/>
        <end position="793"/>
    </location>
</feature>
<dbReference type="SUPFAM" id="SSF82171">
    <property type="entry name" value="DPP6 N-terminal domain-like"/>
    <property type="match status" value="1"/>
</dbReference>
<name>A0A919NA75_9ACTN</name>
<dbReference type="Proteomes" id="UP000629619">
    <property type="component" value="Unassembled WGS sequence"/>
</dbReference>
<evidence type="ECO:0000256" key="2">
    <source>
        <dbReference type="SAM" id="MobiDB-lite"/>
    </source>
</evidence>
<evidence type="ECO:0000256" key="3">
    <source>
        <dbReference type="SAM" id="SignalP"/>
    </source>
</evidence>
<dbReference type="PANTHER" id="PTHR36842">
    <property type="entry name" value="PROTEIN TOLB HOMOLOG"/>
    <property type="match status" value="1"/>
</dbReference>
<feature type="chain" id="PRO_5037504438" description="DUF11 domain-containing protein" evidence="3">
    <location>
        <begin position="32"/>
        <end position="1007"/>
    </location>
</feature>
<dbReference type="PANTHER" id="PTHR36842:SF1">
    <property type="entry name" value="PROTEIN TOLB"/>
    <property type="match status" value="1"/>
</dbReference>
<sequence>MRKSRAFTALALAALVAVPGVWTMVAGEAGAAPGDPPLRAADLRVAYVGTAHRSVGVVTGTTGSDPLYAGGVQHFDDEASARGAAVTFVSRRTSRLAQVWAWTGTGDPVQLTRDTAQVASHPVISPDGTRVAYALTRDGQNSARDLWVVGISGGTPRRVTDGTGDNYWPSWSPDGTELAFEGRRGSDVPQVWCIPLADGPARFVTSVAGGAGQPSWNPVAERGLIAWTAAPASATDRKVHISTLDGGNDRLMLTSSWESHSPAWHPDGRTVAFVSRNTQPAGALGGVDLVYSGEPRDDGCPCIAELRYGEDRSVGTPSWYNPGGATERLLITRTSAPDRFTADLSDVRPDAVDPRDLGVSVLREDPGADADPNLLWNPVNGDPWTSRPSYSPDGQRILVSRFVTEGGNRVARLWVVWADGSNGKRLELPGRTATGSETQGVWSPDGKRIAYSLRTPGQPARIVVVDAETGVSPVTIPTNGDLVGETQPAWSPDSASLVFARGQTDGAAANSHLWLAAAGGTGTQLDLTRVSGGTGRADYGAGFSPDGNQIAFGRAPDGMLVTDSAGDNCQVLVPANSTCGDALTAPDTGPHHPRGVDWSPDSRTLAHSSRRFAAATQPDYVKTYELDNGVRDGLTWEIPGRQMWPAWQRASDVTTALVSSPGKVTTGKTATVALSVTDRGPVTAHGVRVRIATPVGFQVTALEADLGTCDVAGLFCDLGTPGIGKTVGVRVTLTATSAGTVVVRWTAGGWLADAAPRDNQAAAEFTAEAPPAASPSAPPSASPSLSPPVVRPPTPPLPPLLQVSVVITPTPTWVGHRTTVRYTVRNIGGSTATGVTINPRLPRGIPVVTRPGNCDLTVCRIGDLTPGASTELTFILVPPKKITTTVQGTINADTLTARRVSTPLVVLQPRILANPELGPPGFVTIIRGFDFPPGVRVRLAWDTGVTVAANPAVPDAGGRFDAQLLVLWKDELGPRQVIATGSGLTRVTTDFQVVQPAQQPPGLVLRK</sequence>
<dbReference type="Gene3D" id="2.120.10.30">
    <property type="entry name" value="TolB, C-terminal domain"/>
    <property type="match status" value="2"/>
</dbReference>
<comment type="similarity">
    <text evidence="1">Belongs to the TolB family.</text>
</comment>
<feature type="region of interest" description="Disordered" evidence="2">
    <location>
        <begin position="761"/>
        <end position="793"/>
    </location>
</feature>
<feature type="signal peptide" evidence="3">
    <location>
        <begin position="1"/>
        <end position="31"/>
    </location>
</feature>
<dbReference type="SUPFAM" id="SSF69304">
    <property type="entry name" value="Tricorn protease N-terminal domain"/>
    <property type="match status" value="1"/>
</dbReference>
<protein>
    <recommendedName>
        <fullName evidence="4">DUF11 domain-containing protein</fullName>
    </recommendedName>
</protein>
<keyword evidence="3" id="KW-0732">Signal</keyword>
<dbReference type="RefSeq" id="WP_203682606.1">
    <property type="nucleotide sequence ID" value="NZ_BOMW01000045.1"/>
</dbReference>
<organism evidence="5 6">
    <name type="scientific">Actinoplanes siamensis</name>
    <dbReference type="NCBI Taxonomy" id="1223317"/>
    <lineage>
        <taxon>Bacteria</taxon>
        <taxon>Bacillati</taxon>
        <taxon>Actinomycetota</taxon>
        <taxon>Actinomycetes</taxon>
        <taxon>Micromonosporales</taxon>
        <taxon>Micromonosporaceae</taxon>
        <taxon>Actinoplanes</taxon>
    </lineage>
</organism>
<feature type="domain" description="DUF11" evidence="4">
    <location>
        <begin position="802"/>
        <end position="885"/>
    </location>
</feature>
<evidence type="ECO:0000259" key="4">
    <source>
        <dbReference type="Pfam" id="PF01345"/>
    </source>
</evidence>
<reference evidence="5" key="1">
    <citation type="submission" date="2021-01" db="EMBL/GenBank/DDBJ databases">
        <title>Whole genome shotgun sequence of Actinoplanes siamensis NBRC 109076.</title>
        <authorList>
            <person name="Komaki H."/>
            <person name="Tamura T."/>
        </authorList>
    </citation>
    <scope>NUCLEOTIDE SEQUENCE</scope>
    <source>
        <strain evidence="5">NBRC 109076</strain>
    </source>
</reference>
<dbReference type="InterPro" id="IPR001434">
    <property type="entry name" value="OmcB-like_DUF11"/>
</dbReference>
<keyword evidence="6" id="KW-1185">Reference proteome</keyword>
<feature type="domain" description="DUF11" evidence="4">
    <location>
        <begin position="660"/>
        <end position="764"/>
    </location>
</feature>
<dbReference type="EMBL" id="BOMW01000045">
    <property type="protein sequence ID" value="GIF07203.1"/>
    <property type="molecule type" value="Genomic_DNA"/>
</dbReference>